<dbReference type="SUPFAM" id="SSF103647">
    <property type="entry name" value="TSP type-3 repeat"/>
    <property type="match status" value="2"/>
</dbReference>
<evidence type="ECO:0000256" key="5">
    <source>
        <dbReference type="SAM" id="MobiDB-lite"/>
    </source>
</evidence>
<organism evidence="6">
    <name type="scientific">Staphylothermus marinus</name>
    <dbReference type="NCBI Taxonomy" id="2280"/>
    <lineage>
        <taxon>Archaea</taxon>
        <taxon>Thermoproteota</taxon>
        <taxon>Thermoprotei</taxon>
        <taxon>Desulfurococcales</taxon>
        <taxon>Desulfurococcaceae</taxon>
        <taxon>Staphylothermus</taxon>
    </lineage>
</organism>
<proteinExistence type="predicted"/>
<name>A0A7C4NNC1_STAMA</name>
<dbReference type="InterPro" id="IPR053180">
    <property type="entry name" value="Ca-binding_acidic-repeat"/>
</dbReference>
<evidence type="ECO:0000256" key="1">
    <source>
        <dbReference type="ARBA" id="ARBA00004613"/>
    </source>
</evidence>
<evidence type="ECO:0008006" key="7">
    <source>
        <dbReference type="Google" id="ProtNLM"/>
    </source>
</evidence>
<reference evidence="6" key="1">
    <citation type="journal article" date="2020" name="mSystems">
        <title>Genome- and Community-Level Interaction Insights into Carbon Utilization and Element Cycling Functions of Hydrothermarchaeota in Hydrothermal Sediment.</title>
        <authorList>
            <person name="Zhou Z."/>
            <person name="Liu Y."/>
            <person name="Xu W."/>
            <person name="Pan J."/>
            <person name="Luo Z.H."/>
            <person name="Li M."/>
        </authorList>
    </citation>
    <scope>NUCLEOTIDE SEQUENCE [LARGE SCALE GENOMIC DNA]</scope>
    <source>
        <strain evidence="6">SpSt-648</strain>
    </source>
</reference>
<dbReference type="Pfam" id="PF18884">
    <property type="entry name" value="TSP3_bac"/>
    <property type="match status" value="5"/>
</dbReference>
<dbReference type="EMBL" id="DTBP01000010">
    <property type="protein sequence ID" value="HGQ73664.1"/>
    <property type="molecule type" value="Genomic_DNA"/>
</dbReference>
<protein>
    <recommendedName>
        <fullName evidence="7">Calcium-binding protein</fullName>
    </recommendedName>
</protein>
<dbReference type="PANTHER" id="PTHR37467">
    <property type="entry name" value="EXPORTED CALCIUM-BINDING GLYCOPROTEIN-RELATED"/>
    <property type="match status" value="1"/>
</dbReference>
<keyword evidence="3" id="KW-0732">Signal</keyword>
<keyword evidence="4" id="KW-0106">Calcium</keyword>
<sequence>MDNDGLTHWKERELKTDPWNQDTDGDGLKDGEEVFIYRTDPLNPDTDGDGIKDLDEITITLTDPLNPDTDGDGINDGDEVLNYGTNPLRRDSDEDELDDYVEAFLRKYNTDPLNPDTDRDGLKDGEELLRYFTDPLNPDTDGDGLKDGEELLRYFTDPLDPDTDKDSFIDGIDFWPTFNLKLNITIIYWNENNVLDEDGAGDPYFVIEVIYYPDEQSPSTKIRVASPTFVNLSTGVNVTSITIDIPDYFYYKCFIYIYVYDNDTFEGKTYDDMYYLNTTIHLGEIQKLLYLKVELDKNVDIENPILLSNKDKTEVDATVEALLIFIKSK</sequence>
<dbReference type="AlphaFoldDB" id="A0A7C4NNC1"/>
<evidence type="ECO:0000313" key="6">
    <source>
        <dbReference type="EMBL" id="HGQ73664.1"/>
    </source>
</evidence>
<evidence type="ECO:0000256" key="2">
    <source>
        <dbReference type="ARBA" id="ARBA00022525"/>
    </source>
</evidence>
<dbReference type="InterPro" id="IPR059100">
    <property type="entry name" value="TSP3_bac"/>
</dbReference>
<dbReference type="Gene3D" id="4.10.1080.10">
    <property type="entry name" value="TSP type-3 repeat"/>
    <property type="match status" value="2"/>
</dbReference>
<keyword evidence="2" id="KW-0964">Secreted</keyword>
<feature type="compositionally biased region" description="Basic and acidic residues" evidence="5">
    <location>
        <begin position="1"/>
        <end position="16"/>
    </location>
</feature>
<gene>
    <name evidence="6" type="ORF">ENU20_01095</name>
</gene>
<comment type="subcellular location">
    <subcellularLocation>
        <location evidence="1">Secreted</location>
    </subcellularLocation>
</comment>
<dbReference type="InterPro" id="IPR028974">
    <property type="entry name" value="TSP_type-3_rpt"/>
</dbReference>
<comment type="caution">
    <text evidence="6">The sequence shown here is derived from an EMBL/GenBank/DDBJ whole genome shotgun (WGS) entry which is preliminary data.</text>
</comment>
<evidence type="ECO:0000256" key="4">
    <source>
        <dbReference type="ARBA" id="ARBA00022837"/>
    </source>
</evidence>
<feature type="region of interest" description="Disordered" evidence="5">
    <location>
        <begin position="1"/>
        <end position="29"/>
    </location>
</feature>
<accession>A0A7C4NNC1</accession>
<evidence type="ECO:0000256" key="3">
    <source>
        <dbReference type="ARBA" id="ARBA00022729"/>
    </source>
</evidence>
<dbReference type="GO" id="GO:0005509">
    <property type="term" value="F:calcium ion binding"/>
    <property type="evidence" value="ECO:0007669"/>
    <property type="project" value="InterPro"/>
</dbReference>
<dbReference type="PANTHER" id="PTHR37467:SF1">
    <property type="entry name" value="EXPORTED CALCIUM-BINDING GLYCOPROTEIN"/>
    <property type="match status" value="1"/>
</dbReference>